<evidence type="ECO:0000313" key="2">
    <source>
        <dbReference type="EMBL" id="QPD05684.1"/>
    </source>
</evidence>
<dbReference type="AlphaFoldDB" id="A0A7S8J165"/>
<reference evidence="2 3" key="1">
    <citation type="journal article" date="2020" name="ISME J.">
        <title>Enrichment and physiological characterization of a novel comammox Nitrospira indicates ammonium inhibition of complete nitrification.</title>
        <authorList>
            <person name="Sakoula D."/>
            <person name="Koch H."/>
            <person name="Frank J."/>
            <person name="Jetten M.S.M."/>
            <person name="van Kessel M.A.H.J."/>
            <person name="Lucker S."/>
        </authorList>
    </citation>
    <scope>NUCLEOTIDE SEQUENCE [LARGE SCALE GENOMIC DNA]</scope>
    <source>
        <strain evidence="2">Comreactor17</strain>
    </source>
</reference>
<name>A0A7S8J165_9BACT</name>
<dbReference type="InterPro" id="IPR025641">
    <property type="entry name" value="DUF4340"/>
</dbReference>
<feature type="domain" description="DUF4340" evidence="1">
    <location>
        <begin position="68"/>
        <end position="268"/>
    </location>
</feature>
<dbReference type="KEGG" id="nkf:Nkreftii_003458"/>
<evidence type="ECO:0000313" key="3">
    <source>
        <dbReference type="Proteomes" id="UP000593737"/>
    </source>
</evidence>
<dbReference type="EMBL" id="CP047423">
    <property type="protein sequence ID" value="QPD05684.1"/>
    <property type="molecule type" value="Genomic_DNA"/>
</dbReference>
<organism evidence="2 3">
    <name type="scientific">Candidatus Nitrospira kreftii</name>
    <dbReference type="NCBI Taxonomy" id="2652173"/>
    <lineage>
        <taxon>Bacteria</taxon>
        <taxon>Pseudomonadati</taxon>
        <taxon>Nitrospirota</taxon>
        <taxon>Nitrospiria</taxon>
        <taxon>Nitrospirales</taxon>
        <taxon>Nitrospiraceae</taxon>
        <taxon>Nitrospira</taxon>
    </lineage>
</organism>
<sequence length="338" mass="37105">MPKTVKWLGVLLAVQIVMAVGFNLPTLWPSMQPGAAPLVEVAQNQINRIALEGPEHAKVVLIKEGETWVLPELGKFPADSNRVNTVLEKITRSKTSTPIAVTAGAKARFKVDDEVFERRITLAENDKPLATLYVGSSPGLRRSYVRVGGNDAIFALELATYDVPVQLTDWEDKTVLHLEKNDITALEIAGLRIEQAAQPASSPSSIQADNQPHPAVTPPTWEAKGLEAGRRLELKPDAVDNLTRLLADLSFENVLGRDLSPEYGLEKPLLTIMLSRKTGDTLTYFLGKSSKNNDYTLKISNRPEYFRLPSYRATALLEAADRKQLLNTASGTPTPTKS</sequence>
<proteinExistence type="predicted"/>
<evidence type="ECO:0000259" key="1">
    <source>
        <dbReference type="Pfam" id="PF14238"/>
    </source>
</evidence>
<accession>A0A7S8J165</accession>
<dbReference type="Proteomes" id="UP000593737">
    <property type="component" value="Chromosome"/>
</dbReference>
<protein>
    <recommendedName>
        <fullName evidence="1">DUF4340 domain-containing protein</fullName>
    </recommendedName>
</protein>
<dbReference type="Pfam" id="PF14238">
    <property type="entry name" value="DUF4340"/>
    <property type="match status" value="1"/>
</dbReference>
<gene>
    <name evidence="2" type="ORF">Nkreftii_003458</name>
</gene>